<dbReference type="PANTHER" id="PTHR38104">
    <property type="match status" value="1"/>
</dbReference>
<dbReference type="CDD" id="cd16328">
    <property type="entry name" value="RseA_N"/>
    <property type="match status" value="1"/>
</dbReference>
<accession>A0ABT5MXD6</accession>
<dbReference type="Pfam" id="PF03872">
    <property type="entry name" value="RseA_N"/>
    <property type="match status" value="1"/>
</dbReference>
<comment type="caution">
    <text evidence="2">The sequence shown here is derived from an EMBL/GenBank/DDBJ whole genome shotgun (WGS) entry which is preliminary data.</text>
</comment>
<dbReference type="Proteomes" id="UP001528673">
    <property type="component" value="Unassembled WGS sequence"/>
</dbReference>
<dbReference type="PANTHER" id="PTHR38104:SF1">
    <property type="entry name" value="ANTI-SIGMA-E FACTOR RSEA"/>
    <property type="match status" value="1"/>
</dbReference>
<keyword evidence="3" id="KW-1185">Reference proteome</keyword>
<reference evidence="2 3" key="1">
    <citation type="submission" date="2023-02" db="EMBL/GenBank/DDBJ databases">
        <title>Bacterial whole genomic sequence of Curvibacter sp. HBC61.</title>
        <authorList>
            <person name="Le V."/>
            <person name="Ko S.-R."/>
            <person name="Ahn C.-Y."/>
            <person name="Oh H.-M."/>
        </authorList>
    </citation>
    <scope>NUCLEOTIDE SEQUENCE [LARGE SCALE GENOMIC DNA]</scope>
    <source>
        <strain evidence="2 3">HBC61</strain>
    </source>
</reference>
<dbReference type="RefSeq" id="WP_273950392.1">
    <property type="nucleotide sequence ID" value="NZ_JAQSIP010000003.1"/>
</dbReference>
<evidence type="ECO:0000259" key="1">
    <source>
        <dbReference type="Pfam" id="PF03872"/>
    </source>
</evidence>
<gene>
    <name evidence="2" type="ORF">PSQ40_07960</name>
</gene>
<dbReference type="SUPFAM" id="SSF89069">
    <property type="entry name" value="N-terminal, cytoplasmic domain of anti-sigmaE factor RseA"/>
    <property type="match status" value="1"/>
</dbReference>
<feature type="domain" description="Anti sigma-E protein RseA N-terminal" evidence="1">
    <location>
        <begin position="8"/>
        <end position="80"/>
    </location>
</feature>
<dbReference type="InterPro" id="IPR052383">
    <property type="entry name" value="Anti-sigma-E_RseA-like"/>
</dbReference>
<evidence type="ECO:0000313" key="3">
    <source>
        <dbReference type="Proteomes" id="UP001528673"/>
    </source>
</evidence>
<evidence type="ECO:0000313" key="2">
    <source>
        <dbReference type="EMBL" id="MDD0838502.1"/>
    </source>
</evidence>
<name>A0ABT5MXD6_9BURK</name>
<dbReference type="Gene3D" id="1.10.10.880">
    <property type="entry name" value="Anti sigma-E protein RseA, N-terminal domain"/>
    <property type="match status" value="1"/>
</dbReference>
<dbReference type="InterPro" id="IPR005572">
    <property type="entry name" value="Anti-sigma_E_RseA_N"/>
</dbReference>
<protein>
    <submittedName>
        <fullName evidence="2">Sigma-E factor negative regulatory protein</fullName>
    </submittedName>
</protein>
<dbReference type="InterPro" id="IPR036147">
    <property type="entry name" value="Anti-sigma_E_RseA_N_sf"/>
</dbReference>
<dbReference type="EMBL" id="JAQSIP010000003">
    <property type="protein sequence ID" value="MDD0838502.1"/>
    <property type="molecule type" value="Genomic_DNA"/>
</dbReference>
<proteinExistence type="predicted"/>
<sequence>MDRQLENRELVSDLIDGQLDSAELARALAQLEGDDDALQSWDAYHLSREVLRGEWDDTEAPGSDLAPDFLARLRVRLQDEVIEPPVLPVAPVNPPLQIQVPRQEAANQPVFRWRMVAGLATVTAVAAVGWALLTTQAPIGTAPQLAQAPELRSGNVQQAVALSSGERAVMLRDPRLDELLAAHKQAGGSSALQMPTGFLRNATFEGEGR</sequence>
<organism evidence="2 3">
    <name type="scientific">Curvibacter cyanobacteriorum</name>
    <dbReference type="NCBI Taxonomy" id="3026422"/>
    <lineage>
        <taxon>Bacteria</taxon>
        <taxon>Pseudomonadati</taxon>
        <taxon>Pseudomonadota</taxon>
        <taxon>Betaproteobacteria</taxon>
        <taxon>Burkholderiales</taxon>
        <taxon>Comamonadaceae</taxon>
        <taxon>Curvibacter</taxon>
    </lineage>
</organism>